<evidence type="ECO:0000313" key="2">
    <source>
        <dbReference type="EMBL" id="CAA9389431.1"/>
    </source>
</evidence>
<feature type="non-terminal residue" evidence="2">
    <location>
        <position position="69"/>
    </location>
</feature>
<feature type="region of interest" description="Disordered" evidence="1">
    <location>
        <begin position="38"/>
        <end position="69"/>
    </location>
</feature>
<keyword evidence="2" id="KW-0689">Ribosomal protein</keyword>
<gene>
    <name evidence="2" type="ORF">AVDCRST_MAG35-326</name>
</gene>
<evidence type="ECO:0000256" key="1">
    <source>
        <dbReference type="SAM" id="MobiDB-lite"/>
    </source>
</evidence>
<feature type="compositionally biased region" description="Low complexity" evidence="1">
    <location>
        <begin position="59"/>
        <end position="69"/>
    </location>
</feature>
<feature type="non-terminal residue" evidence="2">
    <location>
        <position position="1"/>
    </location>
</feature>
<proteinExistence type="predicted"/>
<reference evidence="2" key="1">
    <citation type="submission" date="2020-02" db="EMBL/GenBank/DDBJ databases">
        <authorList>
            <person name="Meier V. D."/>
        </authorList>
    </citation>
    <scope>NUCLEOTIDE SEQUENCE</scope>
    <source>
        <strain evidence="2">AVDCRST_MAG35</strain>
    </source>
</reference>
<keyword evidence="2" id="KW-0687">Ribonucleoprotein</keyword>
<organism evidence="2">
    <name type="scientific">uncultured Quadrisphaera sp</name>
    <dbReference type="NCBI Taxonomy" id="904978"/>
    <lineage>
        <taxon>Bacteria</taxon>
        <taxon>Bacillati</taxon>
        <taxon>Actinomycetota</taxon>
        <taxon>Actinomycetes</taxon>
        <taxon>Kineosporiales</taxon>
        <taxon>Kineosporiaceae</taxon>
        <taxon>Quadrisphaera</taxon>
        <taxon>environmental samples</taxon>
    </lineage>
</organism>
<dbReference type="AlphaFoldDB" id="A0A6J4NIV0"/>
<protein>
    <submittedName>
        <fullName evidence="2">LSU ribosomal protein L31p @ LSU ribosomal protein L31p, zinc-dependent</fullName>
    </submittedName>
</protein>
<sequence length="69" mass="8145">EDRHPPRVPRHDGHLHLRRRVPDAQHRAVRLAARRRVQRLPPVLHGQAEDPRHRRPHRALPAALRQEGL</sequence>
<accession>A0A6J4NIV0</accession>
<name>A0A6J4NIV0_9ACTN</name>
<dbReference type="GO" id="GO:0005840">
    <property type="term" value="C:ribosome"/>
    <property type="evidence" value="ECO:0007669"/>
    <property type="project" value="UniProtKB-KW"/>
</dbReference>
<dbReference type="EMBL" id="CADCUY010000064">
    <property type="protein sequence ID" value="CAA9389431.1"/>
    <property type="molecule type" value="Genomic_DNA"/>
</dbReference>